<evidence type="ECO:0000313" key="1">
    <source>
        <dbReference type="EMBL" id="VBA48203.1"/>
    </source>
</evidence>
<name>A0A498QNL3_9MYCO</name>
<proteinExistence type="predicted"/>
<sequence length="85" mass="8446">MAGRWGASVSDLSDVGAPAELGLSVQASVVAVNSAQADIAVFAAALATQVDAHATLVTEAVNSYLANETRSATMLAVVAFPVTGV</sequence>
<keyword evidence="2" id="KW-1185">Reference proteome</keyword>
<dbReference type="AlphaFoldDB" id="A0A498QNL3"/>
<organism evidence="1 2">
    <name type="scientific">Mycobacterium pseudokansasii</name>
    <dbReference type="NCBI Taxonomy" id="2341080"/>
    <lineage>
        <taxon>Bacteria</taxon>
        <taxon>Bacillati</taxon>
        <taxon>Actinomycetota</taxon>
        <taxon>Actinomycetes</taxon>
        <taxon>Mycobacteriales</taxon>
        <taxon>Mycobacteriaceae</taxon>
        <taxon>Mycobacterium</taxon>
    </lineage>
</organism>
<reference evidence="1 2" key="1">
    <citation type="submission" date="2018-09" db="EMBL/GenBank/DDBJ databases">
        <authorList>
            <person name="Tagini F."/>
        </authorList>
    </citation>
    <scope>NUCLEOTIDE SEQUENCE [LARGE SCALE GENOMIC DNA]</scope>
    <source>
        <strain evidence="1 2">MK142</strain>
    </source>
</reference>
<gene>
    <name evidence="1" type="ORF">LAUMK142_01187</name>
</gene>
<dbReference type="EMBL" id="UPHU01000001">
    <property type="protein sequence ID" value="VBA48203.1"/>
    <property type="molecule type" value="Genomic_DNA"/>
</dbReference>
<evidence type="ECO:0000313" key="2">
    <source>
        <dbReference type="Proteomes" id="UP000268285"/>
    </source>
</evidence>
<evidence type="ECO:0008006" key="3">
    <source>
        <dbReference type="Google" id="ProtNLM"/>
    </source>
</evidence>
<accession>A0A498QNL3</accession>
<protein>
    <recommendedName>
        <fullName evidence="3">PE domain-containing protein</fullName>
    </recommendedName>
</protein>
<dbReference type="Proteomes" id="UP000268285">
    <property type="component" value="Unassembled WGS sequence"/>
</dbReference>